<dbReference type="Gene3D" id="3.30.70.1730">
    <property type="match status" value="1"/>
</dbReference>
<keyword evidence="6" id="KW-0699">rRNA-binding</keyword>
<evidence type="ECO:0000313" key="7">
    <source>
        <dbReference type="EMBL" id="SLM27788.1"/>
    </source>
</evidence>
<dbReference type="EMBL" id="FWEV01000015">
    <property type="protein sequence ID" value="SLM27788.1"/>
    <property type="molecule type" value="Genomic_DNA"/>
</dbReference>
<name>A0A1W1H5Z4_9BACT</name>
<dbReference type="GO" id="GO:0070180">
    <property type="term" value="F:large ribosomal subunit rRNA binding"/>
    <property type="evidence" value="ECO:0007669"/>
    <property type="project" value="UniProtKB-UniRule"/>
</dbReference>
<keyword evidence="8" id="KW-1185">Reference proteome</keyword>
<dbReference type="Gene3D" id="6.10.250.290">
    <property type="match status" value="1"/>
</dbReference>
<evidence type="ECO:0000313" key="8">
    <source>
        <dbReference type="Proteomes" id="UP000191931"/>
    </source>
</evidence>
<evidence type="ECO:0000256" key="3">
    <source>
        <dbReference type="ARBA" id="ARBA00022980"/>
    </source>
</evidence>
<evidence type="ECO:0000256" key="6">
    <source>
        <dbReference type="HAMAP-Rule" id="MF_00362"/>
    </source>
</evidence>
<evidence type="ECO:0000256" key="1">
    <source>
        <dbReference type="ARBA" id="ARBA00002633"/>
    </source>
</evidence>
<evidence type="ECO:0000256" key="2">
    <source>
        <dbReference type="ARBA" id="ARBA00008889"/>
    </source>
</evidence>
<keyword evidence="3 6" id="KW-0689">Ribosomal protein</keyword>
<dbReference type="PROSITE" id="PS01109">
    <property type="entry name" value="RIBOSOMAL_L10"/>
    <property type="match status" value="1"/>
</dbReference>
<dbReference type="Proteomes" id="UP000191931">
    <property type="component" value="Unassembled WGS sequence"/>
</dbReference>
<dbReference type="RefSeq" id="WP_080804244.1">
    <property type="nucleotide sequence ID" value="NZ_LT828546.1"/>
</dbReference>
<protein>
    <recommendedName>
        <fullName evidence="5 6">Large ribosomal subunit protein uL10</fullName>
    </recommendedName>
</protein>
<sequence>MNLTTKKEFVEKLNLRLSEVEIALIVDYKGLNVEEMTQLRNDLRKEGAQLEVVKNTLLSMASEGTSVSVIKEFLKGPNAIVTSTEDPVAPAKALVKFAEDNKKIEIKAGAMNGKVLAVEDIKALAKMPPKEVLLGQLLSTMNAVPTSMVRVLSGVPGAFLNVLNAVKEQKEAA</sequence>
<dbReference type="PANTHER" id="PTHR11560">
    <property type="entry name" value="39S RIBOSOMAL PROTEIN L10, MITOCHONDRIAL"/>
    <property type="match status" value="1"/>
</dbReference>
<evidence type="ECO:0000256" key="5">
    <source>
        <dbReference type="ARBA" id="ARBA00035202"/>
    </source>
</evidence>
<proteinExistence type="inferred from homology"/>
<dbReference type="InterPro" id="IPR043141">
    <property type="entry name" value="Ribosomal_uL10-like_sf"/>
</dbReference>
<dbReference type="InterPro" id="IPR002363">
    <property type="entry name" value="Ribosomal_uL10_CS_bac"/>
</dbReference>
<dbReference type="HAMAP" id="MF_00362">
    <property type="entry name" value="Ribosomal_uL10"/>
    <property type="match status" value="1"/>
</dbReference>
<dbReference type="SUPFAM" id="SSF160369">
    <property type="entry name" value="Ribosomal protein L10-like"/>
    <property type="match status" value="1"/>
</dbReference>
<dbReference type="OrthoDB" id="3186107at2"/>
<evidence type="ECO:0000256" key="4">
    <source>
        <dbReference type="ARBA" id="ARBA00023274"/>
    </source>
</evidence>
<dbReference type="InterPro" id="IPR047865">
    <property type="entry name" value="Ribosomal_uL10_bac_type"/>
</dbReference>
<dbReference type="NCBIfam" id="NF000955">
    <property type="entry name" value="PRK00099.1-1"/>
    <property type="match status" value="1"/>
</dbReference>
<keyword evidence="6" id="KW-0694">RNA-binding</keyword>
<organism evidence="7 8">
    <name type="scientific">Desulfamplus magnetovallimortis</name>
    <dbReference type="NCBI Taxonomy" id="1246637"/>
    <lineage>
        <taxon>Bacteria</taxon>
        <taxon>Pseudomonadati</taxon>
        <taxon>Thermodesulfobacteriota</taxon>
        <taxon>Desulfobacteria</taxon>
        <taxon>Desulfobacterales</taxon>
        <taxon>Desulfobacteraceae</taxon>
        <taxon>Desulfamplus</taxon>
    </lineage>
</organism>
<dbReference type="GO" id="GO:0006412">
    <property type="term" value="P:translation"/>
    <property type="evidence" value="ECO:0007669"/>
    <property type="project" value="UniProtKB-UniRule"/>
</dbReference>
<dbReference type="GO" id="GO:0015934">
    <property type="term" value="C:large ribosomal subunit"/>
    <property type="evidence" value="ECO:0007669"/>
    <property type="project" value="InterPro"/>
</dbReference>
<dbReference type="InterPro" id="IPR001790">
    <property type="entry name" value="Ribosomal_uL10"/>
</dbReference>
<gene>
    <name evidence="6 7" type="primary">rplJ</name>
    <name evidence="7" type="ORF">MTBBW1_1110049</name>
</gene>
<reference evidence="7 8" key="1">
    <citation type="submission" date="2017-03" db="EMBL/GenBank/DDBJ databases">
        <authorList>
            <person name="Afonso C.L."/>
            <person name="Miller P.J."/>
            <person name="Scott M.A."/>
            <person name="Spackman E."/>
            <person name="Goraichik I."/>
            <person name="Dimitrov K.M."/>
            <person name="Suarez D.L."/>
            <person name="Swayne D.E."/>
        </authorList>
    </citation>
    <scope>NUCLEOTIDE SEQUENCE [LARGE SCALE GENOMIC DNA]</scope>
    <source>
        <strain evidence="7">PRJEB14757</strain>
    </source>
</reference>
<dbReference type="GO" id="GO:0003735">
    <property type="term" value="F:structural constituent of ribosome"/>
    <property type="evidence" value="ECO:0007669"/>
    <property type="project" value="InterPro"/>
</dbReference>
<comment type="subunit">
    <text evidence="6">Part of the ribosomal stalk of the 50S ribosomal subunit. The N-terminus interacts with L11 and the large rRNA to form the base of the stalk. The C-terminus forms an elongated spine to which L12 dimers bind in a sequential fashion forming a multimeric L10(L12)X complex.</text>
</comment>
<accession>A0A1W1H5Z4</accession>
<keyword evidence="4 6" id="KW-0687">Ribonucleoprotein</keyword>
<comment type="function">
    <text evidence="1 6">Forms part of the ribosomal stalk, playing a central role in the interaction of the ribosome with GTP-bound translation factors.</text>
</comment>
<dbReference type="Pfam" id="PF00466">
    <property type="entry name" value="Ribosomal_L10"/>
    <property type="match status" value="1"/>
</dbReference>
<dbReference type="STRING" id="1246637.MTBBW1_1110049"/>
<dbReference type="AlphaFoldDB" id="A0A1W1H5Z4"/>
<comment type="similarity">
    <text evidence="2 6">Belongs to the universal ribosomal protein uL10 family.</text>
</comment>
<dbReference type="CDD" id="cd05797">
    <property type="entry name" value="Ribosomal_L10"/>
    <property type="match status" value="1"/>
</dbReference>
<dbReference type="InterPro" id="IPR022973">
    <property type="entry name" value="Ribosomal_uL10_bac"/>
</dbReference>